<evidence type="ECO:0000256" key="4">
    <source>
        <dbReference type="RuleBase" id="RU361277"/>
    </source>
</evidence>
<reference evidence="7 8" key="1">
    <citation type="journal article" date="2015" name="Microbiome">
        <title>Genomic resolution of linkages in carbon, nitrogen, and sulfur cycling among widespread estuary sediment bacteria.</title>
        <authorList>
            <person name="Baker B.J."/>
            <person name="Lazar C.S."/>
            <person name="Teske A.P."/>
            <person name="Dick G.J."/>
        </authorList>
    </citation>
    <scope>NUCLEOTIDE SEQUENCE [LARGE SCALE GENOMIC DNA]</scope>
    <source>
        <strain evidence="7">DG_78</strain>
    </source>
</reference>
<evidence type="ECO:0000259" key="6">
    <source>
        <dbReference type="Pfam" id="PF08240"/>
    </source>
</evidence>
<dbReference type="InterPro" id="IPR050129">
    <property type="entry name" value="Zn_alcohol_dh"/>
</dbReference>
<dbReference type="Gene3D" id="3.90.180.10">
    <property type="entry name" value="Medium-chain alcohol dehydrogenases, catalytic domain"/>
    <property type="match status" value="1"/>
</dbReference>
<keyword evidence="3" id="KW-0560">Oxidoreductase</keyword>
<dbReference type="SUPFAM" id="SSF51735">
    <property type="entry name" value="NAD(P)-binding Rossmann-fold domains"/>
    <property type="match status" value="1"/>
</dbReference>
<gene>
    <name evidence="7" type="ORF">AMJ52_04900</name>
</gene>
<dbReference type="PANTHER" id="PTHR43401:SF2">
    <property type="entry name" value="L-THREONINE 3-DEHYDROGENASE"/>
    <property type="match status" value="1"/>
</dbReference>
<dbReference type="GO" id="GO:0008270">
    <property type="term" value="F:zinc ion binding"/>
    <property type="evidence" value="ECO:0007669"/>
    <property type="project" value="InterPro"/>
</dbReference>
<dbReference type="AlphaFoldDB" id="A0A0S7YEM6"/>
<dbReference type="PANTHER" id="PTHR43401">
    <property type="entry name" value="L-THREONINE 3-DEHYDROGENASE"/>
    <property type="match status" value="1"/>
</dbReference>
<accession>A0A0S7YEM6</accession>
<comment type="similarity">
    <text evidence="4">Belongs to the zinc-containing alcohol dehydrogenase family.</text>
</comment>
<dbReference type="Pfam" id="PF08240">
    <property type="entry name" value="ADH_N"/>
    <property type="match status" value="1"/>
</dbReference>
<keyword evidence="1 4" id="KW-0479">Metal-binding</keyword>
<evidence type="ECO:0000256" key="1">
    <source>
        <dbReference type="ARBA" id="ARBA00022723"/>
    </source>
</evidence>
<dbReference type="Pfam" id="PF00107">
    <property type="entry name" value="ADH_zinc_N"/>
    <property type="match status" value="1"/>
</dbReference>
<dbReference type="InterPro" id="IPR011032">
    <property type="entry name" value="GroES-like_sf"/>
</dbReference>
<dbReference type="GO" id="GO:0016491">
    <property type="term" value="F:oxidoreductase activity"/>
    <property type="evidence" value="ECO:0007669"/>
    <property type="project" value="UniProtKB-KW"/>
</dbReference>
<name>A0A0S7YEM6_UNCT6</name>
<evidence type="ECO:0000313" key="8">
    <source>
        <dbReference type="Proteomes" id="UP000051012"/>
    </source>
</evidence>
<dbReference type="InterPro" id="IPR036291">
    <property type="entry name" value="NAD(P)-bd_dom_sf"/>
</dbReference>
<dbReference type="InterPro" id="IPR013149">
    <property type="entry name" value="ADH-like_C"/>
</dbReference>
<feature type="domain" description="Alcohol dehydrogenase-like N-terminal" evidence="6">
    <location>
        <begin position="24"/>
        <end position="122"/>
    </location>
</feature>
<evidence type="ECO:0000313" key="7">
    <source>
        <dbReference type="EMBL" id="KPJ72843.1"/>
    </source>
</evidence>
<dbReference type="CDD" id="cd08235">
    <property type="entry name" value="iditol_2_DH_like"/>
    <property type="match status" value="1"/>
</dbReference>
<dbReference type="InterPro" id="IPR013154">
    <property type="entry name" value="ADH-like_N"/>
</dbReference>
<evidence type="ECO:0000256" key="3">
    <source>
        <dbReference type="ARBA" id="ARBA00023002"/>
    </source>
</evidence>
<sequence length="341" mass="37677">MRAAVYYNNKDIRIEELPKPRISSNELLVKVISSGICGSDVMEWYRIKKTPRILGHEIAGEITEVGKDVKQYTIGDRVFVSHHVACNECRYCRAGYHTVCDTLRSTNFDPGGFAEFIRVPEINVRFGTFVLPDEVSFDEGTFVEPLGCVIRGQRFAGVKKDDVVLVIGSGISGLLHIKLARLRGARKVVATDINDYRLSVARNMGADVVINAEEDVPTLVKQANQGCLPNVVIVCTAALKAFDQAFKSVDRGGTVLLFAPTAPDVKIPLPLYEIYFKGIKIVFSYAAVTQDITEAIELLKTKKVTVLDMVTHRFGLTDIQKGFNLVAQAGKSIKVIIEPQK</sequence>
<dbReference type="Gene3D" id="3.40.50.720">
    <property type="entry name" value="NAD(P)-binding Rossmann-like Domain"/>
    <property type="match status" value="1"/>
</dbReference>
<evidence type="ECO:0000256" key="2">
    <source>
        <dbReference type="ARBA" id="ARBA00022833"/>
    </source>
</evidence>
<dbReference type="EMBL" id="LJNI01000052">
    <property type="protein sequence ID" value="KPJ72843.1"/>
    <property type="molecule type" value="Genomic_DNA"/>
</dbReference>
<proteinExistence type="inferred from homology"/>
<dbReference type="InterPro" id="IPR002328">
    <property type="entry name" value="ADH_Zn_CS"/>
</dbReference>
<dbReference type="PROSITE" id="PS00059">
    <property type="entry name" value="ADH_ZINC"/>
    <property type="match status" value="1"/>
</dbReference>
<dbReference type="Proteomes" id="UP000051012">
    <property type="component" value="Unassembled WGS sequence"/>
</dbReference>
<feature type="domain" description="Alcohol dehydrogenase-like C-terminal" evidence="5">
    <location>
        <begin position="173"/>
        <end position="300"/>
    </location>
</feature>
<protein>
    <submittedName>
        <fullName evidence="7">Alcohol dehydrogenase</fullName>
    </submittedName>
</protein>
<dbReference type="SUPFAM" id="SSF50129">
    <property type="entry name" value="GroES-like"/>
    <property type="match status" value="1"/>
</dbReference>
<comment type="cofactor">
    <cofactor evidence="4">
        <name>Zn(2+)</name>
        <dbReference type="ChEBI" id="CHEBI:29105"/>
    </cofactor>
</comment>
<comment type="caution">
    <text evidence="7">The sequence shown here is derived from an EMBL/GenBank/DDBJ whole genome shotgun (WGS) entry which is preliminary data.</text>
</comment>
<keyword evidence="2 4" id="KW-0862">Zinc</keyword>
<evidence type="ECO:0000259" key="5">
    <source>
        <dbReference type="Pfam" id="PF00107"/>
    </source>
</evidence>
<organism evidence="7 8">
    <name type="scientific">candidate division TA06 bacterium DG_78</name>
    <dbReference type="NCBI Taxonomy" id="1703772"/>
    <lineage>
        <taxon>Bacteria</taxon>
        <taxon>Bacteria division TA06</taxon>
    </lineage>
</organism>